<accession>A0ABR7VXZ6</accession>
<proteinExistence type="predicted"/>
<dbReference type="EMBL" id="JACWLN010000001">
    <property type="protein sequence ID" value="MBD1259746.1"/>
    <property type="molecule type" value="Genomic_DNA"/>
</dbReference>
<keyword evidence="3" id="KW-1185">Reference proteome</keyword>
<evidence type="ECO:0000313" key="3">
    <source>
        <dbReference type="Proteomes" id="UP000651837"/>
    </source>
</evidence>
<dbReference type="Gene3D" id="3.40.50.2020">
    <property type="match status" value="1"/>
</dbReference>
<sequence length="219" mass="24347">MFKNRMEAGSQLAKELLPYKHKSLVVLAIPRGGLPVAAIVANTLNAPLDIVLTKKIGHPFQKEYAIGAVGLDDTFFLDTVTIPQEYIDAETTRIRKILKARHERYHKHRPPGNLKNKTVIIVDDGIATGNTLLATIAMVKKQCPAKIIVAIPVAPSSGIQLLKTNPNIDKVICLLTPINFRAVGQFYEDFPQVSDEEAIQWLEQANTSREIKPNTKRHI</sequence>
<dbReference type="Gene3D" id="3.30.1310.20">
    <property type="entry name" value="PRTase-like"/>
    <property type="match status" value="1"/>
</dbReference>
<dbReference type="RefSeq" id="WP_109650943.1">
    <property type="nucleotide sequence ID" value="NZ_JACWLN010000001.1"/>
</dbReference>
<reference evidence="2 3" key="1">
    <citation type="submission" date="2020-07" db="EMBL/GenBank/DDBJ databases">
        <title>The draft genome sequence of Maribacter polysiphoniae KCTC 22021.</title>
        <authorList>
            <person name="Mu L."/>
        </authorList>
    </citation>
    <scope>NUCLEOTIDE SEQUENCE [LARGE SCALE GENOMIC DNA]</scope>
    <source>
        <strain evidence="2 3">KCTC 22021</strain>
    </source>
</reference>
<evidence type="ECO:0000313" key="2">
    <source>
        <dbReference type="EMBL" id="MBD1259746.1"/>
    </source>
</evidence>
<name>A0ABR7VXZ6_9FLAO</name>
<evidence type="ECO:0000259" key="1">
    <source>
        <dbReference type="Pfam" id="PF00156"/>
    </source>
</evidence>
<dbReference type="InterPro" id="IPR029057">
    <property type="entry name" value="PRTase-like"/>
</dbReference>
<dbReference type="CDD" id="cd06223">
    <property type="entry name" value="PRTases_typeI"/>
    <property type="match status" value="1"/>
</dbReference>
<keyword evidence="2" id="KW-0328">Glycosyltransferase</keyword>
<feature type="domain" description="Phosphoribosyltransferase" evidence="1">
    <location>
        <begin position="11"/>
        <end position="159"/>
    </location>
</feature>
<dbReference type="Pfam" id="PF00156">
    <property type="entry name" value="Pribosyltran"/>
    <property type="match status" value="1"/>
</dbReference>
<protein>
    <submittedName>
        <fullName evidence="2">Phosphoribosyltransferase</fullName>
    </submittedName>
</protein>
<keyword evidence="2" id="KW-0808">Transferase</keyword>
<organism evidence="2 3">
    <name type="scientific">Maribacter polysiphoniae</name>
    <dbReference type="NCBI Taxonomy" id="429344"/>
    <lineage>
        <taxon>Bacteria</taxon>
        <taxon>Pseudomonadati</taxon>
        <taxon>Bacteroidota</taxon>
        <taxon>Flavobacteriia</taxon>
        <taxon>Flavobacteriales</taxon>
        <taxon>Flavobacteriaceae</taxon>
        <taxon>Maribacter</taxon>
    </lineage>
</organism>
<dbReference type="InterPro" id="IPR000836">
    <property type="entry name" value="PRTase_dom"/>
</dbReference>
<comment type="caution">
    <text evidence="2">The sequence shown here is derived from an EMBL/GenBank/DDBJ whole genome shotgun (WGS) entry which is preliminary data.</text>
</comment>
<gene>
    <name evidence="2" type="ORF">HZY62_04040</name>
</gene>
<dbReference type="SUPFAM" id="SSF53271">
    <property type="entry name" value="PRTase-like"/>
    <property type="match status" value="1"/>
</dbReference>
<dbReference type="Proteomes" id="UP000651837">
    <property type="component" value="Unassembled WGS sequence"/>
</dbReference>
<dbReference type="GO" id="GO:0016757">
    <property type="term" value="F:glycosyltransferase activity"/>
    <property type="evidence" value="ECO:0007669"/>
    <property type="project" value="UniProtKB-KW"/>
</dbReference>